<dbReference type="EMBL" id="LR743597">
    <property type="protein sequence ID" value="CAA2627409.1"/>
    <property type="molecule type" value="Genomic_DNA"/>
</dbReference>
<dbReference type="AlphaFoldDB" id="A0A7I8J9A7"/>
<organism evidence="1">
    <name type="scientific">Spirodela intermedia</name>
    <name type="common">Intermediate duckweed</name>
    <dbReference type="NCBI Taxonomy" id="51605"/>
    <lineage>
        <taxon>Eukaryota</taxon>
        <taxon>Viridiplantae</taxon>
        <taxon>Streptophyta</taxon>
        <taxon>Embryophyta</taxon>
        <taxon>Tracheophyta</taxon>
        <taxon>Spermatophyta</taxon>
        <taxon>Magnoliopsida</taxon>
        <taxon>Liliopsida</taxon>
        <taxon>Araceae</taxon>
        <taxon>Lemnoideae</taxon>
        <taxon>Spirodela</taxon>
    </lineage>
</organism>
<sequence length="42" mass="5106">MGRFWCTNHRCNDANSSHRGDFYCVRRHQVPTHHSLPFRKHL</sequence>
<evidence type="ECO:0000313" key="2">
    <source>
        <dbReference type="Proteomes" id="UP001189122"/>
    </source>
</evidence>
<keyword evidence="2" id="KW-1185">Reference proteome</keyword>
<gene>
    <name evidence="1" type="ORF">SI7747_10013062</name>
</gene>
<accession>A0A7I8J9A7</accession>
<name>A0A7I8J9A7_SPIIN</name>
<dbReference type="Proteomes" id="UP001189122">
    <property type="component" value="Unassembled WGS sequence"/>
</dbReference>
<reference evidence="1 2" key="1">
    <citation type="submission" date="2019-12" db="EMBL/GenBank/DDBJ databases">
        <authorList>
            <person name="Scholz U."/>
            <person name="Mascher M."/>
            <person name="Fiebig A."/>
        </authorList>
    </citation>
    <scope>NUCLEOTIDE SEQUENCE</scope>
</reference>
<evidence type="ECO:0000313" key="1">
    <source>
        <dbReference type="EMBL" id="CAA2627409.1"/>
    </source>
</evidence>
<protein>
    <submittedName>
        <fullName evidence="1">Uncharacterized protein</fullName>
    </submittedName>
</protein>
<proteinExistence type="predicted"/>
<dbReference type="EMBL" id="CACRZD030000010">
    <property type="protein sequence ID" value="CAA6666669.1"/>
    <property type="molecule type" value="Genomic_DNA"/>
</dbReference>